<dbReference type="SUPFAM" id="SSF51011">
    <property type="entry name" value="Glycosyl hydrolase domain"/>
    <property type="match status" value="1"/>
</dbReference>
<comment type="caution">
    <text evidence="10">The sequence shown here is derived from an EMBL/GenBank/DDBJ whole genome shotgun (WGS) entry which is preliminary data.</text>
</comment>
<protein>
    <submittedName>
        <fullName evidence="10">Uncharacterized protein</fullName>
    </submittedName>
</protein>
<proteinExistence type="inferred from homology"/>
<evidence type="ECO:0000259" key="8">
    <source>
        <dbReference type="Pfam" id="PF01055"/>
    </source>
</evidence>
<keyword evidence="5" id="KW-0325">Glycoprotein</keyword>
<evidence type="ECO:0000256" key="2">
    <source>
        <dbReference type="ARBA" id="ARBA00007806"/>
    </source>
</evidence>
<dbReference type="InterPro" id="IPR013780">
    <property type="entry name" value="Glyco_hydro_b"/>
</dbReference>
<feature type="domain" description="Glycoside hydrolase family 31 TIM barrel" evidence="8">
    <location>
        <begin position="1"/>
        <end position="173"/>
    </location>
</feature>
<dbReference type="Proteomes" id="UP001162164">
    <property type="component" value="Unassembled WGS sequence"/>
</dbReference>
<evidence type="ECO:0000256" key="4">
    <source>
        <dbReference type="ARBA" id="ARBA00022801"/>
    </source>
</evidence>
<gene>
    <name evidence="10" type="ORF">NQ317_009484</name>
</gene>
<feature type="domain" description="Glycosyl hydrolase family 31 C-terminal" evidence="9">
    <location>
        <begin position="181"/>
        <end position="270"/>
    </location>
</feature>
<name>A0ABQ9JK30_9CUCU</name>
<organism evidence="10 11">
    <name type="scientific">Molorchus minor</name>
    <dbReference type="NCBI Taxonomy" id="1323400"/>
    <lineage>
        <taxon>Eukaryota</taxon>
        <taxon>Metazoa</taxon>
        <taxon>Ecdysozoa</taxon>
        <taxon>Arthropoda</taxon>
        <taxon>Hexapoda</taxon>
        <taxon>Insecta</taxon>
        <taxon>Pterygota</taxon>
        <taxon>Neoptera</taxon>
        <taxon>Endopterygota</taxon>
        <taxon>Coleoptera</taxon>
        <taxon>Polyphaga</taxon>
        <taxon>Cucujiformia</taxon>
        <taxon>Chrysomeloidea</taxon>
        <taxon>Cerambycidae</taxon>
        <taxon>Lamiinae</taxon>
        <taxon>Monochamini</taxon>
        <taxon>Molorchus</taxon>
    </lineage>
</organism>
<dbReference type="Gene3D" id="2.60.40.1180">
    <property type="entry name" value="Golgi alpha-mannosidase II"/>
    <property type="match status" value="2"/>
</dbReference>
<dbReference type="Pfam" id="PF21365">
    <property type="entry name" value="Glyco_hydro_31_3rd"/>
    <property type="match status" value="1"/>
</dbReference>
<dbReference type="EMBL" id="JAPWTJ010000426">
    <property type="protein sequence ID" value="KAJ8978541.1"/>
    <property type="molecule type" value="Genomic_DNA"/>
</dbReference>
<evidence type="ECO:0000259" key="9">
    <source>
        <dbReference type="Pfam" id="PF21365"/>
    </source>
</evidence>
<dbReference type="Pfam" id="PF01055">
    <property type="entry name" value="Glyco_hydro_31_2nd"/>
    <property type="match status" value="1"/>
</dbReference>
<keyword evidence="4 7" id="KW-0378">Hydrolase</keyword>
<dbReference type="InterPro" id="IPR048395">
    <property type="entry name" value="Glyco_hydro_31_C"/>
</dbReference>
<accession>A0ABQ9JK30</accession>
<keyword evidence="3" id="KW-0732">Signal</keyword>
<evidence type="ECO:0000256" key="7">
    <source>
        <dbReference type="RuleBase" id="RU361185"/>
    </source>
</evidence>
<evidence type="ECO:0000256" key="5">
    <source>
        <dbReference type="ARBA" id="ARBA00023180"/>
    </source>
</evidence>
<evidence type="ECO:0000256" key="1">
    <source>
        <dbReference type="ARBA" id="ARBA00004881"/>
    </source>
</evidence>
<comment type="pathway">
    <text evidence="1">Glycan metabolism.</text>
</comment>
<keyword evidence="6 7" id="KW-0326">Glycosidase</keyword>
<evidence type="ECO:0000256" key="3">
    <source>
        <dbReference type="ARBA" id="ARBA00022729"/>
    </source>
</evidence>
<evidence type="ECO:0000313" key="11">
    <source>
        <dbReference type="Proteomes" id="UP001162164"/>
    </source>
</evidence>
<dbReference type="PANTHER" id="PTHR22762:SF54">
    <property type="entry name" value="BCDNA.GH04962"/>
    <property type="match status" value="1"/>
</dbReference>
<evidence type="ECO:0000313" key="10">
    <source>
        <dbReference type="EMBL" id="KAJ8978541.1"/>
    </source>
</evidence>
<dbReference type="Gene3D" id="3.20.20.80">
    <property type="entry name" value="Glycosidases"/>
    <property type="match status" value="1"/>
</dbReference>
<keyword evidence="11" id="KW-1185">Reference proteome</keyword>
<dbReference type="SUPFAM" id="SSF51445">
    <property type="entry name" value="(Trans)glycosidases"/>
    <property type="match status" value="1"/>
</dbReference>
<dbReference type="InterPro" id="IPR017853">
    <property type="entry name" value="GH"/>
</dbReference>
<dbReference type="PANTHER" id="PTHR22762">
    <property type="entry name" value="ALPHA-GLUCOSIDASE"/>
    <property type="match status" value="1"/>
</dbReference>
<evidence type="ECO:0000256" key="6">
    <source>
        <dbReference type="ARBA" id="ARBA00023295"/>
    </source>
</evidence>
<reference evidence="10" key="1">
    <citation type="journal article" date="2023" name="Insect Mol. Biol.">
        <title>Genome sequencing provides insights into the evolution of gene families encoding plant cell wall-degrading enzymes in longhorned beetles.</title>
        <authorList>
            <person name="Shin N.R."/>
            <person name="Okamura Y."/>
            <person name="Kirsch R."/>
            <person name="Pauchet Y."/>
        </authorList>
    </citation>
    <scope>NUCLEOTIDE SEQUENCE</scope>
    <source>
        <strain evidence="10">MMC_N1</strain>
    </source>
</reference>
<dbReference type="InterPro" id="IPR000322">
    <property type="entry name" value="Glyco_hydro_31_TIM"/>
</dbReference>
<comment type="similarity">
    <text evidence="2 7">Belongs to the glycosyl hydrolase 31 family.</text>
</comment>
<sequence length="397" mass="45667">MNEPSVFDDDREWSVPFETIHIGNVPHRDVHNIYGLLHTKSTHHGLMQRDNGTKRPFILTRSHFAGSQRYAAMWTGDNTATWPFLILSYSECMTSNILGLVFCGADVAGFLDDPDDELYQRWYQAAAWLPYFRGHSNKGTKRREPYLFDEDIQNVVRNAIKLRYKHLPVFYTLFYEHTLYGYPLVRPLFYTYPTYFEYDDHMLIGTDILVRPVMEPGVTEVTVTLPSNFNSDIWYRVDDDSWQWYSGPIEVNTTVDINASPLYYRGGSIIARKDTERPSTALMINDPYTLYVNLDGANVAEGRLYVDDYTSFEYLTSKSYLYVELSYIAESAGIRITNLDRTSDSSDINVSIRAIIIHSADGSEVQEYSTTKDGTPLINLDIANELRKRSDGFVIPL</sequence>